<reference evidence="4" key="1">
    <citation type="submission" date="2016-07" db="EMBL/GenBank/DDBJ databases">
        <title>De novo transcriptome assembly of four accessions of the metal hyperaccumulator plant Noccaea caerulescens.</title>
        <authorList>
            <person name="Blande D."/>
            <person name="Halimaa P."/>
            <person name="Tervahauta A.I."/>
            <person name="Aarts M.G."/>
            <person name="Karenlampi S.O."/>
        </authorList>
    </citation>
    <scope>NUCLEOTIDE SEQUENCE</scope>
</reference>
<dbReference type="Gene3D" id="3.40.50.720">
    <property type="entry name" value="NAD(P)-binding Rossmann-like Domain"/>
    <property type="match status" value="1"/>
</dbReference>
<gene>
    <name evidence="4" type="ORF">LE_TR18782_c0_g1_i1_g.60202</name>
</gene>
<dbReference type="InterPro" id="IPR050425">
    <property type="entry name" value="NAD(P)_dehydrat-like"/>
</dbReference>
<protein>
    <submittedName>
        <fullName evidence="4">Bifunctional dihydroflavonol 4-reductase/flavanone 4-reductase</fullName>
    </submittedName>
</protein>
<dbReference type="InterPro" id="IPR036291">
    <property type="entry name" value="NAD(P)-bd_dom_sf"/>
</dbReference>
<keyword evidence="1" id="KW-0521">NADP</keyword>
<dbReference type="Pfam" id="PF01370">
    <property type="entry name" value="Epimerase"/>
    <property type="match status" value="1"/>
</dbReference>
<evidence type="ECO:0000259" key="3">
    <source>
        <dbReference type="Pfam" id="PF01370"/>
    </source>
</evidence>
<dbReference type="PANTHER" id="PTHR10366">
    <property type="entry name" value="NAD DEPENDENT EPIMERASE/DEHYDRATASE"/>
    <property type="match status" value="1"/>
</dbReference>
<dbReference type="FunFam" id="3.40.50.720:FF:000597">
    <property type="entry name" value="Dihydroflavonol 4-reductase"/>
    <property type="match status" value="1"/>
</dbReference>
<keyword evidence="2" id="KW-0560">Oxidoreductase</keyword>
<dbReference type="SUPFAM" id="SSF51735">
    <property type="entry name" value="NAD(P)-binding Rossmann-fold domains"/>
    <property type="match status" value="1"/>
</dbReference>
<sequence>MMEMNGEKSKTTTYCVTGASGYIGSWLVKSLLERGFTVHATLRNLEKSQHFQSKWRGNERLRLFRADLQDDGSYDNAVKGCDGVFHVAASMEFDISPNHVNLESYVQSKVIDPAIKGVRNVLGSCLKSKSVKRVVFTSSISTLTAKDENEQWRSVVDETCKTPIDHVLKTKASGWIYVLSKLISEEEAFRYAKERGMDLVSVITTTVSGPFLTPSLPSSLQVLLSPITGDSKLFAILSAVNKRMGSIGLVHIEDICRAHLFLMEQQEAEGQYICCVDNIDMHELMLHHFSKEYLCKVQKVGDDVEERETLVKPMISSKKLRELGFEYKYGIEEIVHQTIDASINFRFPTLNHKLKQ</sequence>
<organism evidence="4">
    <name type="scientific">Noccaea caerulescens</name>
    <name type="common">Alpine penny-cress</name>
    <name type="synonym">Thlaspi caerulescens</name>
    <dbReference type="NCBI Taxonomy" id="107243"/>
    <lineage>
        <taxon>Eukaryota</taxon>
        <taxon>Viridiplantae</taxon>
        <taxon>Streptophyta</taxon>
        <taxon>Embryophyta</taxon>
        <taxon>Tracheophyta</taxon>
        <taxon>Spermatophyta</taxon>
        <taxon>Magnoliopsida</taxon>
        <taxon>eudicotyledons</taxon>
        <taxon>Gunneridae</taxon>
        <taxon>Pentapetalae</taxon>
        <taxon>rosids</taxon>
        <taxon>malvids</taxon>
        <taxon>Brassicales</taxon>
        <taxon>Brassicaceae</taxon>
        <taxon>Coluteocarpeae</taxon>
        <taxon>Noccaea</taxon>
    </lineage>
</organism>
<dbReference type="InterPro" id="IPR001509">
    <property type="entry name" value="Epimerase_deHydtase"/>
</dbReference>
<evidence type="ECO:0000313" key="4">
    <source>
        <dbReference type="EMBL" id="JAU55986.1"/>
    </source>
</evidence>
<accession>A0A1J3GIC1</accession>
<proteinExistence type="predicted"/>
<evidence type="ECO:0000256" key="1">
    <source>
        <dbReference type="ARBA" id="ARBA00022857"/>
    </source>
</evidence>
<evidence type="ECO:0000256" key="2">
    <source>
        <dbReference type="ARBA" id="ARBA00023002"/>
    </source>
</evidence>
<feature type="domain" description="NAD-dependent epimerase/dehydratase" evidence="3">
    <location>
        <begin position="15"/>
        <end position="269"/>
    </location>
</feature>
<dbReference type="CDD" id="cd08958">
    <property type="entry name" value="FR_SDR_e"/>
    <property type="match status" value="1"/>
</dbReference>
<dbReference type="EMBL" id="GEVL01021355">
    <property type="protein sequence ID" value="JAU55986.1"/>
    <property type="molecule type" value="Transcribed_RNA"/>
</dbReference>
<dbReference type="AlphaFoldDB" id="A0A1J3GIC1"/>
<dbReference type="PANTHER" id="PTHR10366:SF628">
    <property type="entry name" value="NAD(P)-BINDING ROSSMANN-FOLD SUPERFAMILY PROTEIN"/>
    <property type="match status" value="1"/>
</dbReference>
<dbReference type="GO" id="GO:0016616">
    <property type="term" value="F:oxidoreductase activity, acting on the CH-OH group of donors, NAD or NADP as acceptor"/>
    <property type="evidence" value="ECO:0007669"/>
    <property type="project" value="TreeGrafter"/>
</dbReference>
<name>A0A1J3GIC1_NOCCA</name>